<dbReference type="OrthoDB" id="270048at2157"/>
<dbReference type="InterPro" id="IPR058337">
    <property type="entry name" value="DUF8024"/>
</dbReference>
<dbReference type="Pfam" id="PF26067">
    <property type="entry name" value="DUF8024"/>
    <property type="match status" value="1"/>
</dbReference>
<keyword evidence="1" id="KW-0472">Membrane</keyword>
<reference evidence="3" key="1">
    <citation type="journal article" date="2016" name="Environ. Microbiol.">
        <title>The complete genome of a viable archaeum isolated from 123-million-year-old rock salt.</title>
        <authorList>
            <person name="Jaakkola S.T."/>
            <person name="Pfeiffer F."/>
            <person name="Ravantti J.J."/>
            <person name="Guo Q."/>
            <person name="Liu Y."/>
            <person name="Chen X."/>
            <person name="Ma H."/>
            <person name="Yang C."/>
            <person name="Oksanen H.M."/>
            <person name="Bamford D.H."/>
        </authorList>
    </citation>
    <scope>NUCLEOTIDE SEQUENCE</scope>
    <source>
        <strain evidence="3">JI20-1</strain>
    </source>
</reference>
<dbReference type="EMBL" id="LN831302">
    <property type="protein sequence ID" value="CQH45087.1"/>
    <property type="molecule type" value="Genomic_DNA"/>
</dbReference>
<evidence type="ECO:0000256" key="1">
    <source>
        <dbReference type="SAM" id="Phobius"/>
    </source>
</evidence>
<gene>
    <name evidence="2" type="ORF">HHUB_1105</name>
</gene>
<keyword evidence="3" id="KW-1185">Reference proteome</keyword>
<dbReference type="AlphaFoldDB" id="A0A0U5CUU3"/>
<keyword evidence="1" id="KW-0812">Transmembrane</keyword>
<sequence>MVWFIDNAVSLVENIVTAASTDPLSAALVLLGGAIVTLSAGGFGALALGALAESLVPDTATQRQP</sequence>
<dbReference type="Proteomes" id="UP000066737">
    <property type="component" value="Chromosome I"/>
</dbReference>
<organism evidence="2 3">
    <name type="scientific">Halobacterium hubeiense</name>
    <dbReference type="NCBI Taxonomy" id="1407499"/>
    <lineage>
        <taxon>Archaea</taxon>
        <taxon>Methanobacteriati</taxon>
        <taxon>Methanobacteriota</taxon>
        <taxon>Stenosarchaea group</taxon>
        <taxon>Halobacteria</taxon>
        <taxon>Halobacteriales</taxon>
        <taxon>Halobacteriaceae</taxon>
        <taxon>Halobacterium</taxon>
    </lineage>
</organism>
<feature type="transmembrane region" description="Helical" evidence="1">
    <location>
        <begin position="26"/>
        <end position="52"/>
    </location>
</feature>
<dbReference type="GeneID" id="91108553"/>
<protein>
    <submittedName>
        <fullName evidence="2">Uncharacterized protein</fullName>
    </submittedName>
</protein>
<dbReference type="RefSeq" id="WP_059055220.1">
    <property type="nucleotide sequence ID" value="NZ_CEML01000001.1"/>
</dbReference>
<accession>A0A0U5CUU3</accession>
<dbReference type="KEGG" id="hhb:Hhub_1105"/>
<keyword evidence="1" id="KW-1133">Transmembrane helix</keyword>
<name>A0A0U5CUU3_9EURY</name>
<proteinExistence type="predicted"/>
<evidence type="ECO:0000313" key="2">
    <source>
        <dbReference type="EMBL" id="CQH45087.1"/>
    </source>
</evidence>
<evidence type="ECO:0000313" key="3">
    <source>
        <dbReference type="Proteomes" id="UP000066737"/>
    </source>
</evidence>